<accession>A0A0A9F6G4</accession>
<organism evidence="2">
    <name type="scientific">Arundo donax</name>
    <name type="common">Giant reed</name>
    <name type="synonym">Donax arundinaceus</name>
    <dbReference type="NCBI Taxonomy" id="35708"/>
    <lineage>
        <taxon>Eukaryota</taxon>
        <taxon>Viridiplantae</taxon>
        <taxon>Streptophyta</taxon>
        <taxon>Embryophyta</taxon>
        <taxon>Tracheophyta</taxon>
        <taxon>Spermatophyta</taxon>
        <taxon>Magnoliopsida</taxon>
        <taxon>Liliopsida</taxon>
        <taxon>Poales</taxon>
        <taxon>Poaceae</taxon>
        <taxon>PACMAD clade</taxon>
        <taxon>Arundinoideae</taxon>
        <taxon>Arundineae</taxon>
        <taxon>Arundo</taxon>
    </lineage>
</organism>
<keyword evidence="1" id="KW-0472">Membrane</keyword>
<reference evidence="2" key="2">
    <citation type="journal article" date="2015" name="Data Brief">
        <title>Shoot transcriptome of the giant reed, Arundo donax.</title>
        <authorList>
            <person name="Barrero R.A."/>
            <person name="Guerrero F.D."/>
            <person name="Moolhuijzen P."/>
            <person name="Goolsby J.A."/>
            <person name="Tidwell J."/>
            <person name="Bellgard S.E."/>
            <person name="Bellgard M.I."/>
        </authorList>
    </citation>
    <scope>NUCLEOTIDE SEQUENCE</scope>
    <source>
        <tissue evidence="2">Shoot tissue taken approximately 20 cm above the soil surface</tissue>
    </source>
</reference>
<evidence type="ECO:0000256" key="1">
    <source>
        <dbReference type="SAM" id="Phobius"/>
    </source>
</evidence>
<protein>
    <submittedName>
        <fullName evidence="2">Uncharacterized protein</fullName>
    </submittedName>
</protein>
<keyword evidence="1" id="KW-1133">Transmembrane helix</keyword>
<proteinExistence type="predicted"/>
<evidence type="ECO:0000313" key="2">
    <source>
        <dbReference type="EMBL" id="JAE06804.1"/>
    </source>
</evidence>
<feature type="transmembrane region" description="Helical" evidence="1">
    <location>
        <begin position="25"/>
        <end position="47"/>
    </location>
</feature>
<dbReference type="AlphaFoldDB" id="A0A0A9F6G4"/>
<name>A0A0A9F6G4_ARUDO</name>
<sequence length="80" mass="9294">MLFPTREVAFPCYSSFGVYFEMNPILLVLILTVIVGDCLSMCSWACHTHCCTDMKQRILHIFCMNKHPIFIYHVSRLGLH</sequence>
<reference evidence="2" key="1">
    <citation type="submission" date="2014-09" db="EMBL/GenBank/DDBJ databases">
        <authorList>
            <person name="Magalhaes I.L.F."/>
            <person name="Oliveira U."/>
            <person name="Santos F.R."/>
            <person name="Vidigal T.H.D.A."/>
            <person name="Brescovit A.D."/>
            <person name="Santos A.J."/>
        </authorList>
    </citation>
    <scope>NUCLEOTIDE SEQUENCE</scope>
    <source>
        <tissue evidence="2">Shoot tissue taken approximately 20 cm above the soil surface</tissue>
    </source>
</reference>
<keyword evidence="1" id="KW-0812">Transmembrane</keyword>
<dbReference type="EMBL" id="GBRH01191092">
    <property type="protein sequence ID" value="JAE06804.1"/>
    <property type="molecule type" value="Transcribed_RNA"/>
</dbReference>